<dbReference type="InterPro" id="IPR000326">
    <property type="entry name" value="PAP2/HPO"/>
</dbReference>
<comment type="subcellular location">
    <subcellularLocation>
        <location evidence="1">Cell membrane</location>
        <topology evidence="1">Multi-pass membrane protein</topology>
    </subcellularLocation>
</comment>
<keyword evidence="10" id="KW-1185">Reference proteome</keyword>
<dbReference type="InterPro" id="IPR036938">
    <property type="entry name" value="PAP2/HPO_sf"/>
</dbReference>
<dbReference type="CDD" id="cd03392">
    <property type="entry name" value="PAP2_like_2"/>
    <property type="match status" value="1"/>
</dbReference>
<dbReference type="GO" id="GO:0050380">
    <property type="term" value="F:undecaprenyl-diphosphatase activity"/>
    <property type="evidence" value="ECO:0007669"/>
    <property type="project" value="UniProtKB-EC"/>
</dbReference>
<protein>
    <submittedName>
        <fullName evidence="9">Undecaprenyl-diphosphatase</fullName>
        <ecNumber evidence="9">3.6.1.27</ecNumber>
    </submittedName>
</protein>
<feature type="transmembrane region" description="Helical" evidence="7">
    <location>
        <begin position="143"/>
        <end position="162"/>
    </location>
</feature>
<evidence type="ECO:0000256" key="2">
    <source>
        <dbReference type="ARBA" id="ARBA00022475"/>
    </source>
</evidence>
<dbReference type="PANTHER" id="PTHR14969">
    <property type="entry name" value="SPHINGOSINE-1-PHOSPHATE PHOSPHOHYDROLASE"/>
    <property type="match status" value="1"/>
</dbReference>
<keyword evidence="2" id="KW-1003">Cell membrane</keyword>
<gene>
    <name evidence="9" type="ORF">HNQ09_001451</name>
</gene>
<evidence type="ECO:0000313" key="9">
    <source>
        <dbReference type="EMBL" id="MBB5234013.1"/>
    </source>
</evidence>
<dbReference type="EMBL" id="JACHFN010000004">
    <property type="protein sequence ID" value="MBB5234013.1"/>
    <property type="molecule type" value="Genomic_DNA"/>
</dbReference>
<evidence type="ECO:0000256" key="6">
    <source>
        <dbReference type="ARBA" id="ARBA00023136"/>
    </source>
</evidence>
<feature type="transmembrane region" description="Helical" evidence="7">
    <location>
        <begin position="70"/>
        <end position="94"/>
    </location>
</feature>
<dbReference type="EC" id="3.6.1.27" evidence="9"/>
<dbReference type="SMART" id="SM00014">
    <property type="entry name" value="acidPPc"/>
    <property type="match status" value="1"/>
</dbReference>
<accession>A0A7W8GEH4</accession>
<evidence type="ECO:0000256" key="5">
    <source>
        <dbReference type="ARBA" id="ARBA00022989"/>
    </source>
</evidence>
<feature type="domain" description="Phosphatidic acid phosphatase type 2/haloperoxidase" evidence="8">
    <location>
        <begin position="101"/>
        <end position="211"/>
    </location>
</feature>
<comment type="caution">
    <text evidence="9">The sequence shown here is derived from an EMBL/GenBank/DDBJ whole genome shotgun (WGS) entry which is preliminary data.</text>
</comment>
<evidence type="ECO:0000256" key="4">
    <source>
        <dbReference type="ARBA" id="ARBA00022801"/>
    </source>
</evidence>
<dbReference type="AlphaFoldDB" id="A0A7W8GEH4"/>
<feature type="transmembrane region" description="Helical" evidence="7">
    <location>
        <begin position="196"/>
        <end position="214"/>
    </location>
</feature>
<name>A0A7W8GEH4_9DEIO</name>
<evidence type="ECO:0000256" key="1">
    <source>
        <dbReference type="ARBA" id="ARBA00004651"/>
    </source>
</evidence>
<evidence type="ECO:0000259" key="8">
    <source>
        <dbReference type="SMART" id="SM00014"/>
    </source>
</evidence>
<feature type="transmembrane region" description="Helical" evidence="7">
    <location>
        <begin position="101"/>
        <end position="123"/>
    </location>
</feature>
<evidence type="ECO:0000256" key="3">
    <source>
        <dbReference type="ARBA" id="ARBA00022692"/>
    </source>
</evidence>
<dbReference type="Pfam" id="PF01569">
    <property type="entry name" value="PAP2"/>
    <property type="match status" value="1"/>
</dbReference>
<dbReference type="Gene3D" id="1.20.144.10">
    <property type="entry name" value="Phosphatidic acid phosphatase type 2/haloperoxidase"/>
    <property type="match status" value="2"/>
</dbReference>
<dbReference type="GO" id="GO:0005886">
    <property type="term" value="C:plasma membrane"/>
    <property type="evidence" value="ECO:0007669"/>
    <property type="project" value="UniProtKB-SubCell"/>
</dbReference>
<feature type="transmembrane region" description="Helical" evidence="7">
    <location>
        <begin position="21"/>
        <end position="40"/>
    </location>
</feature>
<dbReference type="RefSeq" id="WP_184027291.1">
    <property type="nucleotide sequence ID" value="NZ_JACHFN010000004.1"/>
</dbReference>
<sequence length="234" mass="25834">MTFPRAPHLHLAAFLRQHGRASLALFFGLLLPLLGFAKIAQEVFEKEPFAFEKPLMLALHAHRSEALDQVAAAFSLFGSTRGMVPLTLLLVALLYRVRRRLGYFMALSLGGVALVNVLLKNLFDRPRPAFWTPILPEPDFSFPSGHAMFASALATALVVVLWRTRWRVPALLLGVLYVLGMMASRVYIGVHYPTDVLGGALFSVAWVSSLARVLHLNRPPHRAAAPLRDAAHLG</sequence>
<proteinExistence type="predicted"/>
<keyword evidence="4 9" id="KW-0378">Hydrolase</keyword>
<keyword evidence="6 7" id="KW-0472">Membrane</keyword>
<keyword evidence="5 7" id="KW-1133">Transmembrane helix</keyword>
<reference evidence="9 10" key="1">
    <citation type="submission" date="2020-08" db="EMBL/GenBank/DDBJ databases">
        <title>Genomic Encyclopedia of Type Strains, Phase IV (KMG-IV): sequencing the most valuable type-strain genomes for metagenomic binning, comparative biology and taxonomic classification.</title>
        <authorList>
            <person name="Goeker M."/>
        </authorList>
    </citation>
    <scope>NUCLEOTIDE SEQUENCE [LARGE SCALE GENOMIC DNA]</scope>
    <source>
        <strain evidence="9 10">DSM 101791</strain>
    </source>
</reference>
<keyword evidence="3 7" id="KW-0812">Transmembrane</keyword>
<dbReference type="Proteomes" id="UP000525389">
    <property type="component" value="Unassembled WGS sequence"/>
</dbReference>
<dbReference type="SUPFAM" id="SSF48317">
    <property type="entry name" value="Acid phosphatase/Vanadium-dependent haloperoxidase"/>
    <property type="match status" value="1"/>
</dbReference>
<dbReference type="PANTHER" id="PTHR14969:SF62">
    <property type="entry name" value="DECAPRENYLPHOSPHORYL-5-PHOSPHORIBOSE PHOSPHATASE RV3807C-RELATED"/>
    <property type="match status" value="1"/>
</dbReference>
<evidence type="ECO:0000256" key="7">
    <source>
        <dbReference type="SAM" id="Phobius"/>
    </source>
</evidence>
<evidence type="ECO:0000313" key="10">
    <source>
        <dbReference type="Proteomes" id="UP000525389"/>
    </source>
</evidence>
<feature type="transmembrane region" description="Helical" evidence="7">
    <location>
        <begin position="169"/>
        <end position="190"/>
    </location>
</feature>
<organism evidence="9 10">
    <name type="scientific">Deinococcus budaensis</name>
    <dbReference type="NCBI Taxonomy" id="1665626"/>
    <lineage>
        <taxon>Bacteria</taxon>
        <taxon>Thermotogati</taxon>
        <taxon>Deinococcota</taxon>
        <taxon>Deinococci</taxon>
        <taxon>Deinococcales</taxon>
        <taxon>Deinococcaceae</taxon>
        <taxon>Deinococcus</taxon>
    </lineage>
</organism>